<keyword evidence="11" id="KW-1185">Reference proteome</keyword>
<accession>A0ABQ8CY16</accession>
<protein>
    <recommendedName>
        <fullName evidence="12">4-coumarate--CoA ligase</fullName>
    </recommendedName>
</protein>
<feature type="region of interest" description="Disordered" evidence="4">
    <location>
        <begin position="164"/>
        <end position="186"/>
    </location>
</feature>
<feature type="compositionally biased region" description="Low complexity" evidence="4">
    <location>
        <begin position="1830"/>
        <end position="1847"/>
    </location>
</feature>
<dbReference type="CDD" id="cd05904">
    <property type="entry name" value="4CL"/>
    <property type="match status" value="2"/>
</dbReference>
<feature type="coiled-coil region" evidence="3">
    <location>
        <begin position="472"/>
        <end position="519"/>
    </location>
</feature>
<reference evidence="10 11" key="1">
    <citation type="submission" date="2021-05" db="EMBL/GenBank/DDBJ databases">
        <title>Genome Assembly of Synthetic Allotetraploid Brassica napus Reveals Homoeologous Exchanges between Subgenomes.</title>
        <authorList>
            <person name="Davis J.T."/>
        </authorList>
    </citation>
    <scope>NUCLEOTIDE SEQUENCE [LARGE SCALE GENOMIC DNA]</scope>
    <source>
        <strain evidence="11">cv. Da-Ae</strain>
        <tissue evidence="10">Seedling</tissue>
    </source>
</reference>
<dbReference type="PROSITE" id="PS00455">
    <property type="entry name" value="AMP_BINDING"/>
    <property type="match status" value="2"/>
</dbReference>
<evidence type="ECO:0000313" key="10">
    <source>
        <dbReference type="EMBL" id="KAH0922007.1"/>
    </source>
</evidence>
<feature type="transmembrane region" description="Helical" evidence="5">
    <location>
        <begin position="679"/>
        <end position="701"/>
    </location>
</feature>
<evidence type="ECO:0000259" key="8">
    <source>
        <dbReference type="Pfam" id="PF04783"/>
    </source>
</evidence>
<dbReference type="InterPro" id="IPR045851">
    <property type="entry name" value="AMP-bd_C_sf"/>
</dbReference>
<feature type="region of interest" description="Disordered" evidence="4">
    <location>
        <begin position="54"/>
        <end position="139"/>
    </location>
</feature>
<feature type="domain" description="DUF632" evidence="7">
    <location>
        <begin position="194"/>
        <end position="479"/>
    </location>
</feature>
<evidence type="ECO:0000259" key="6">
    <source>
        <dbReference type="Pfam" id="PF00501"/>
    </source>
</evidence>
<feature type="compositionally biased region" description="Low complexity" evidence="4">
    <location>
        <begin position="66"/>
        <end position="88"/>
    </location>
</feature>
<evidence type="ECO:0000313" key="11">
    <source>
        <dbReference type="Proteomes" id="UP000824890"/>
    </source>
</evidence>
<comment type="caution">
    <text evidence="10">The sequence shown here is derived from an EMBL/GenBank/DDBJ whole genome shotgun (WGS) entry which is preliminary data.</text>
</comment>
<evidence type="ECO:0000256" key="2">
    <source>
        <dbReference type="ARBA" id="ARBA00022598"/>
    </source>
</evidence>
<evidence type="ECO:0000256" key="1">
    <source>
        <dbReference type="ARBA" id="ARBA00006432"/>
    </source>
</evidence>
<sequence length="1847" mass="205913">LDGLPAVALCRDRCNSLEETLRRSYALADAHSAYLLSLNTVGPALHRFFDQAVESPPDVDSDANESPDTSSPESSSPTHSVSTSSDSDLPPKFDSDNEEDGDKGKDCHLFRNHEPFHSRNYESGINTPPPPPPPPSTNAWDFINFFESYEFPYNTNLKELKDKETTRCNDEDKPKKKNAPIRKNDEKIRRDEDKCVLKILEKKKKLKPEKTREPKDQKVSSDFSEVTKQWQEMFKEASEAGSEMTPVEDFGSSFSNLSSTLKKLFMWEKKLYQEVKAEEKLRTSHMKRCKELRRLEGKSTTDVNKLESIRSSIQCLSTRITVSIQMIDNICLMINKLRDEELWSQIKKLIHRLSEMWSSMLECHSRQSRVIAEAKKLDKMTFKGNLDISQLELAMELKLELRNWSQSLSNWIDAQDQYVKALNSWLMRCLKQEPQEPTPDLSEEPPLFGAVNSWSLSLGRSDGEKEFTEAVYALLMQISRQVEKRRMELEEQRTVNGGDKDAERKLVMLEKEEQKMQRKMKTVPSVELMGSLNLKANMVEIFKCVEKLSTNLKQSYEEVDLTTPETIFSRFVGVHRETKMANVERSSLVDSRSGFCKENSTFYSKRNPISLPASPSLHVTTFISCQTHSGTTAFIDAATGQRLSFSDLWRAVDRVAECLHRDVGLRRGDVILILSPNSFYIPIVCLAVMSLGAVVTTANTLSTVGEISKQIADSNPTLAFTTVQLAHKLPAGISIVLTEEEHVEPSRVVRVVGVLSEMMKKEPSGQRVRDRVNQEDTAVMLYSSGTTGASKGVISSHRNLTSYVAKMVAKESLEDKILICTVPMFHTFGLLMFAMATVALGSTVVILRRFDLSDMLAAVEKYRATALILAPPVLVVMTNEGDIIKAKYDLSSLKKVTCGGAPLSKEVTEGFLKIYPTVHVLQAYALTESNGGGAYMDMVDSRRYGTVGTLTPDVEARVVDPNTGRFMGTNQTGELWLKGPSISKGYFKNQEATSETFNLEGWLKTGDLCYIDDEGFLYVVDRLKELIKYKGYQVAPAELEALLITHPDILDAAVIPFPDKEAGQYPMAYVTRTLGSNLSEKQVIDFISKQVAPYKKIRKVAFINSIPKTASGKILRKDLIKLPRSKTMTIDRKSGFCDSTSTFHSKREPMSLPPNQHLDVPSFISSQPHRGKTAFVDAVTGRRLGFSELWLGVERVASCVYALGVRKGNVVIIISPNSILFPIVSLSVMSLGAVITTANPINTPGEISNQIGDSRPVLAFTTRQLVSKLTNSNLPVVLMDENRVASSGGGGRANIVGSLEEMMETEPSESRVKQRVNQDDVAALLYSSGTTGKSKGVMLTHRNLIALVQAYRARFGLEKRTVCTIPMCHIFSFGGFATSLIALGWTIVVLPKFEMDQLLSAVEIHRPSHLSLVPPILVAMVNGAEEINSKYDLSSLQTVVVGGAPLSREVTEKFVERYSNVRVLQGYGLTETAAIVASMFTKEETERYGSSGLLAPNVEGKIVDPDTGRVLGVDRTGELWLRSPTVMKGYFKNEEATASTIDSEGWLKTGDLCYIDSEGFVFVVDRLKELIKCNGYQVAPAELEALLLAHPEIADAAVIPIPEMKAGQYPMAYIVRTAGSNLSESEIMSFVAKQVSPYKRIQSFWQNFKKRTYKAHNLEALATTLILHFTVRCDPSNLHRKEPLKGHKLWNRTLPPPSPVRPERLDVSDNPTAKQTFCLLWCTQRSVLSYTSSTSPSYCQNANQKKNDCQTLTTLKPKIAGLSHPDMTQSSKSPCQSGRSILRFFFLADLTCLVTFMQTSSSKVTHTKMKASCNRLKYKETAENTKKAKMTSSQMTKTTTSTLPQTK</sequence>
<dbReference type="Pfam" id="PF00501">
    <property type="entry name" value="AMP-binding"/>
    <property type="match status" value="2"/>
</dbReference>
<evidence type="ECO:0000259" key="7">
    <source>
        <dbReference type="Pfam" id="PF04782"/>
    </source>
</evidence>
<dbReference type="InterPro" id="IPR020845">
    <property type="entry name" value="AMP-binding_CS"/>
</dbReference>
<keyword evidence="5" id="KW-1133">Transmembrane helix</keyword>
<dbReference type="Pfam" id="PF13193">
    <property type="entry name" value="AMP-binding_C"/>
    <property type="match status" value="2"/>
</dbReference>
<dbReference type="InterPro" id="IPR025110">
    <property type="entry name" value="AMP-bd_C"/>
</dbReference>
<evidence type="ECO:0000256" key="5">
    <source>
        <dbReference type="SAM" id="Phobius"/>
    </source>
</evidence>
<feature type="domain" description="AMP-dependent synthetase/ligase" evidence="6">
    <location>
        <begin position="1169"/>
        <end position="1531"/>
    </location>
</feature>
<gene>
    <name evidence="10" type="ORF">HID58_022025</name>
</gene>
<dbReference type="InterPro" id="IPR006868">
    <property type="entry name" value="DUF630"/>
</dbReference>
<dbReference type="PANTHER" id="PTHR24096">
    <property type="entry name" value="LONG-CHAIN-FATTY-ACID--COA LIGASE"/>
    <property type="match status" value="1"/>
</dbReference>
<comment type="similarity">
    <text evidence="1">Belongs to the ATP-dependent AMP-binding enzyme family.</text>
</comment>
<dbReference type="Pfam" id="PF04783">
    <property type="entry name" value="DUF630"/>
    <property type="match status" value="1"/>
</dbReference>
<feature type="region of interest" description="Disordered" evidence="4">
    <location>
        <begin position="1824"/>
        <end position="1847"/>
    </location>
</feature>
<feature type="transmembrane region" description="Helical" evidence="5">
    <location>
        <begin position="817"/>
        <end position="847"/>
    </location>
</feature>
<dbReference type="SUPFAM" id="SSF56801">
    <property type="entry name" value="Acetyl-CoA synthetase-like"/>
    <property type="match status" value="2"/>
</dbReference>
<feature type="compositionally biased region" description="Pro residues" evidence="4">
    <location>
        <begin position="127"/>
        <end position="136"/>
    </location>
</feature>
<name>A0ABQ8CY16_BRANA</name>
<feature type="domain" description="AMP-binding enzyme C-terminal" evidence="9">
    <location>
        <begin position="1582"/>
        <end position="1643"/>
    </location>
</feature>
<evidence type="ECO:0000256" key="3">
    <source>
        <dbReference type="SAM" id="Coils"/>
    </source>
</evidence>
<feature type="domain" description="AMP-dependent synthetase/ligase" evidence="6">
    <location>
        <begin position="625"/>
        <end position="987"/>
    </location>
</feature>
<keyword evidence="5" id="KW-0812">Transmembrane</keyword>
<dbReference type="InterPro" id="IPR006867">
    <property type="entry name" value="DUF632"/>
</dbReference>
<feature type="compositionally biased region" description="Basic and acidic residues" evidence="4">
    <location>
        <begin position="164"/>
        <end position="174"/>
    </location>
</feature>
<dbReference type="InterPro" id="IPR042099">
    <property type="entry name" value="ANL_N_sf"/>
</dbReference>
<dbReference type="Gene3D" id="3.40.50.12780">
    <property type="entry name" value="N-terminal domain of ligase-like"/>
    <property type="match status" value="2"/>
</dbReference>
<dbReference type="EMBL" id="JAGKQM010000006">
    <property type="protein sequence ID" value="KAH0922007.1"/>
    <property type="molecule type" value="Genomic_DNA"/>
</dbReference>
<proteinExistence type="inferred from homology"/>
<feature type="domain" description="AMP-binding enzyme C-terminal" evidence="9">
    <location>
        <begin position="1038"/>
        <end position="1113"/>
    </location>
</feature>
<keyword evidence="3" id="KW-0175">Coiled coil</keyword>
<dbReference type="Gene3D" id="3.30.300.30">
    <property type="match status" value="2"/>
</dbReference>
<dbReference type="InterPro" id="IPR000873">
    <property type="entry name" value="AMP-dep_synth/lig_dom"/>
</dbReference>
<evidence type="ECO:0000256" key="4">
    <source>
        <dbReference type="SAM" id="MobiDB-lite"/>
    </source>
</evidence>
<feature type="domain" description="DUF630" evidence="8">
    <location>
        <begin position="2"/>
        <end position="51"/>
    </location>
</feature>
<dbReference type="Proteomes" id="UP000824890">
    <property type="component" value="Unassembled WGS sequence"/>
</dbReference>
<dbReference type="Pfam" id="PF04782">
    <property type="entry name" value="DUF632"/>
    <property type="match status" value="1"/>
</dbReference>
<keyword evidence="2" id="KW-0436">Ligase</keyword>
<feature type="non-terminal residue" evidence="10">
    <location>
        <position position="1"/>
    </location>
</feature>
<organism evidence="10 11">
    <name type="scientific">Brassica napus</name>
    <name type="common">Rape</name>
    <dbReference type="NCBI Taxonomy" id="3708"/>
    <lineage>
        <taxon>Eukaryota</taxon>
        <taxon>Viridiplantae</taxon>
        <taxon>Streptophyta</taxon>
        <taxon>Embryophyta</taxon>
        <taxon>Tracheophyta</taxon>
        <taxon>Spermatophyta</taxon>
        <taxon>Magnoliopsida</taxon>
        <taxon>eudicotyledons</taxon>
        <taxon>Gunneridae</taxon>
        <taxon>Pentapetalae</taxon>
        <taxon>rosids</taxon>
        <taxon>malvids</taxon>
        <taxon>Brassicales</taxon>
        <taxon>Brassicaceae</taxon>
        <taxon>Brassiceae</taxon>
        <taxon>Brassica</taxon>
    </lineage>
</organism>
<feature type="compositionally biased region" description="Basic and acidic residues" evidence="4">
    <location>
        <begin position="102"/>
        <end position="120"/>
    </location>
</feature>
<evidence type="ECO:0000259" key="9">
    <source>
        <dbReference type="Pfam" id="PF13193"/>
    </source>
</evidence>
<dbReference type="PANTHER" id="PTHR24096:SF371">
    <property type="entry name" value="(RAPE) HYPOTHETICAL PROTEIN"/>
    <property type="match status" value="1"/>
</dbReference>
<keyword evidence="5" id="KW-0472">Membrane</keyword>
<evidence type="ECO:0008006" key="12">
    <source>
        <dbReference type="Google" id="ProtNLM"/>
    </source>
</evidence>